<reference evidence="3" key="1">
    <citation type="submission" date="2018-04" db="EMBL/GenBank/DDBJ databases">
        <authorList>
            <person name="Watanabe M."/>
            <person name="Kojima H."/>
        </authorList>
    </citation>
    <scope>NUCLEOTIDE SEQUENCE [LARGE SCALE GENOMIC DNA]</scope>
    <source>
        <strain evidence="3">Dysh456</strain>
    </source>
</reference>
<keyword evidence="1" id="KW-0812">Transmembrane</keyword>
<evidence type="ECO:0000313" key="2">
    <source>
        <dbReference type="EMBL" id="BBD79070.1"/>
    </source>
</evidence>
<feature type="transmembrane region" description="Helical" evidence="1">
    <location>
        <begin position="7"/>
        <end position="26"/>
    </location>
</feature>
<dbReference type="GO" id="GO:0005886">
    <property type="term" value="C:plasma membrane"/>
    <property type="evidence" value="ECO:0007669"/>
    <property type="project" value="TreeGrafter"/>
</dbReference>
<dbReference type="InterPro" id="IPR016833">
    <property type="entry name" value="Put_Na-Bile_cotransptr"/>
</dbReference>
<dbReference type="Gene3D" id="1.20.1530.20">
    <property type="match status" value="1"/>
</dbReference>
<feature type="transmembrane region" description="Helical" evidence="1">
    <location>
        <begin position="174"/>
        <end position="193"/>
    </location>
</feature>
<dbReference type="InterPro" id="IPR038770">
    <property type="entry name" value="Na+/solute_symporter_sf"/>
</dbReference>
<feature type="transmembrane region" description="Helical" evidence="1">
    <location>
        <begin position="32"/>
        <end position="50"/>
    </location>
</feature>
<dbReference type="PIRSF" id="PIRSF026166">
    <property type="entry name" value="UCP026166"/>
    <property type="match status" value="1"/>
</dbReference>
<dbReference type="PANTHER" id="PTHR18640">
    <property type="entry name" value="SOLUTE CARRIER FAMILY 10 MEMBER 7"/>
    <property type="match status" value="1"/>
</dbReference>
<feature type="transmembrane region" description="Helical" evidence="1">
    <location>
        <begin position="230"/>
        <end position="254"/>
    </location>
</feature>
<dbReference type="AlphaFoldDB" id="A0A2Z6E217"/>
<feature type="transmembrane region" description="Helical" evidence="1">
    <location>
        <begin position="131"/>
        <end position="154"/>
    </location>
</feature>
<gene>
    <name evidence="2" type="ORF">ALSL_0399</name>
</gene>
<accession>A0A2Z6E217</accession>
<dbReference type="KEGG" id="rbd:ALSL_0399"/>
<dbReference type="RefSeq" id="WP_126536143.1">
    <property type="nucleotide sequence ID" value="NZ_AP018560.1"/>
</dbReference>
<organism evidence="2 3">
    <name type="scientific">Aerosticca soli</name>
    <dbReference type="NCBI Taxonomy" id="2010829"/>
    <lineage>
        <taxon>Bacteria</taxon>
        <taxon>Pseudomonadati</taxon>
        <taxon>Pseudomonadota</taxon>
        <taxon>Gammaproteobacteria</taxon>
        <taxon>Lysobacterales</taxon>
        <taxon>Rhodanobacteraceae</taxon>
        <taxon>Aerosticca</taxon>
    </lineage>
</organism>
<reference evidence="3" key="2">
    <citation type="submission" date="2018-06" db="EMBL/GenBank/DDBJ databases">
        <title>Genome sequence of Rhodanobacteraceae bacterium strain Dysh456.</title>
        <authorList>
            <person name="Fukui M."/>
        </authorList>
    </citation>
    <scope>NUCLEOTIDE SEQUENCE [LARGE SCALE GENOMIC DNA]</scope>
    <source>
        <strain evidence="3">Dysh456</strain>
    </source>
</reference>
<keyword evidence="3" id="KW-1185">Reference proteome</keyword>
<keyword evidence="1" id="KW-0472">Membrane</keyword>
<sequence>MSPLRRLLPDGFTASLLATVVLATLLPCRGAAALWLDRITDVAIALLFFLHGAKLSREAIVRGATHWRLHLTVFACTFGLFPLLGLLLRPLAHTLLTPELTLGLLYVCTLPSTVQSSIAFTSIAGGNVPAAVVSASLSSLIGIVLTPLLVGLLLAVQGGAGSPLEGVRDITLQLLLPFVAGHLLRPWIGGFVERHRPLIGFTDRGTILLVVYAAFGAAVVEGLWRSTPILALVLTLVLDALLLALALLLTAFAGRRLGFARADRITILFCGSKKSLASGVPMAKILFAGHAGGLGGLLLPLMIFHQLQLMVCAVLARRFAAQANVAAAPAHGASPGTGG</sequence>
<dbReference type="PANTHER" id="PTHR18640:SF5">
    <property type="entry name" value="SODIUM_BILE ACID COTRANSPORTER 7"/>
    <property type="match status" value="1"/>
</dbReference>
<protein>
    <submittedName>
        <fullName evidence="2">Sodium-Bile acid symporter</fullName>
    </submittedName>
</protein>
<feature type="transmembrane region" description="Helical" evidence="1">
    <location>
        <begin position="205"/>
        <end position="224"/>
    </location>
</feature>
<evidence type="ECO:0000313" key="3">
    <source>
        <dbReference type="Proteomes" id="UP000270530"/>
    </source>
</evidence>
<feature type="transmembrane region" description="Helical" evidence="1">
    <location>
        <begin position="104"/>
        <end position="124"/>
    </location>
</feature>
<dbReference type="Proteomes" id="UP000270530">
    <property type="component" value="Chromosome"/>
</dbReference>
<dbReference type="Pfam" id="PF13593">
    <property type="entry name" value="SBF_like"/>
    <property type="match status" value="1"/>
</dbReference>
<keyword evidence="1" id="KW-1133">Transmembrane helix</keyword>
<evidence type="ECO:0000256" key="1">
    <source>
        <dbReference type="SAM" id="Phobius"/>
    </source>
</evidence>
<dbReference type="EMBL" id="AP018560">
    <property type="protein sequence ID" value="BBD79070.1"/>
    <property type="molecule type" value="Genomic_DNA"/>
</dbReference>
<feature type="transmembrane region" description="Helical" evidence="1">
    <location>
        <begin position="71"/>
        <end position="92"/>
    </location>
</feature>
<name>A0A2Z6E217_9GAMM</name>
<proteinExistence type="predicted"/>
<dbReference type="OrthoDB" id="9792271at2"/>